<dbReference type="AlphaFoldDB" id="A0AAV7SMM9"/>
<dbReference type="EMBL" id="JANPWB010000008">
    <property type="protein sequence ID" value="KAJ1165342.1"/>
    <property type="molecule type" value="Genomic_DNA"/>
</dbReference>
<accession>A0AAV7SMM9</accession>
<sequence length="110" mass="12121">MKSLNQAVQAGVERPLPTSCDTRSDIEKHHTAVELMTANEELLCKVQCIAQWQRRACDSRSCIIAERAGGACGDLHCDELAQGTRCVTVDWGWWRAASASKKLLGPPNLR</sequence>
<reference evidence="2" key="1">
    <citation type="journal article" date="2022" name="bioRxiv">
        <title>Sequencing and chromosome-scale assembly of the giantPleurodeles waltlgenome.</title>
        <authorList>
            <person name="Brown T."/>
            <person name="Elewa A."/>
            <person name="Iarovenko S."/>
            <person name="Subramanian E."/>
            <person name="Araus A.J."/>
            <person name="Petzold A."/>
            <person name="Susuki M."/>
            <person name="Suzuki K.-i.T."/>
            <person name="Hayashi T."/>
            <person name="Toyoda A."/>
            <person name="Oliveira C."/>
            <person name="Osipova E."/>
            <person name="Leigh N.D."/>
            <person name="Simon A."/>
            <person name="Yun M.H."/>
        </authorList>
    </citation>
    <scope>NUCLEOTIDE SEQUENCE</scope>
    <source>
        <strain evidence="2">20211129_DDA</strain>
        <tissue evidence="2">Liver</tissue>
    </source>
</reference>
<organism evidence="2 3">
    <name type="scientific">Pleurodeles waltl</name>
    <name type="common">Iberian ribbed newt</name>
    <dbReference type="NCBI Taxonomy" id="8319"/>
    <lineage>
        <taxon>Eukaryota</taxon>
        <taxon>Metazoa</taxon>
        <taxon>Chordata</taxon>
        <taxon>Craniata</taxon>
        <taxon>Vertebrata</taxon>
        <taxon>Euteleostomi</taxon>
        <taxon>Amphibia</taxon>
        <taxon>Batrachia</taxon>
        <taxon>Caudata</taxon>
        <taxon>Salamandroidea</taxon>
        <taxon>Salamandridae</taxon>
        <taxon>Pleurodelinae</taxon>
        <taxon>Pleurodeles</taxon>
    </lineage>
</organism>
<proteinExistence type="predicted"/>
<keyword evidence="3" id="KW-1185">Reference proteome</keyword>
<evidence type="ECO:0000313" key="2">
    <source>
        <dbReference type="EMBL" id="KAJ1165342.1"/>
    </source>
</evidence>
<name>A0AAV7SMM9_PLEWA</name>
<feature type="region of interest" description="Disordered" evidence="1">
    <location>
        <begin position="1"/>
        <end position="23"/>
    </location>
</feature>
<protein>
    <submittedName>
        <fullName evidence="2">Uncharacterized protein</fullName>
    </submittedName>
</protein>
<evidence type="ECO:0000256" key="1">
    <source>
        <dbReference type="SAM" id="MobiDB-lite"/>
    </source>
</evidence>
<comment type="caution">
    <text evidence="2">The sequence shown here is derived from an EMBL/GenBank/DDBJ whole genome shotgun (WGS) entry which is preliminary data.</text>
</comment>
<dbReference type="Proteomes" id="UP001066276">
    <property type="component" value="Chromosome 4_2"/>
</dbReference>
<evidence type="ECO:0000313" key="3">
    <source>
        <dbReference type="Proteomes" id="UP001066276"/>
    </source>
</evidence>
<gene>
    <name evidence="2" type="ORF">NDU88_005770</name>
</gene>